<evidence type="ECO:0000313" key="3">
    <source>
        <dbReference type="Proteomes" id="UP000735302"/>
    </source>
</evidence>
<accession>A0AAV4DQE9</accession>
<evidence type="ECO:0000313" key="2">
    <source>
        <dbReference type="EMBL" id="GFO46375.1"/>
    </source>
</evidence>
<proteinExistence type="predicted"/>
<dbReference type="Proteomes" id="UP000735302">
    <property type="component" value="Unassembled WGS sequence"/>
</dbReference>
<dbReference type="AlphaFoldDB" id="A0AAV4DQE9"/>
<feature type="region of interest" description="Disordered" evidence="1">
    <location>
        <begin position="1"/>
        <end position="21"/>
    </location>
</feature>
<keyword evidence="3" id="KW-1185">Reference proteome</keyword>
<gene>
    <name evidence="2" type="ORF">PoB_007288000</name>
</gene>
<sequence length="88" mass="9733">MDDDDDDDDDDVGDDDDDGIMLGYSGKRKLMTIEENRDKDKLHGNGDYDKIMESLYWGVGGTVDSEALLRSEGTPLSQVRVPPPARLA</sequence>
<organism evidence="2 3">
    <name type="scientific">Plakobranchus ocellatus</name>
    <dbReference type="NCBI Taxonomy" id="259542"/>
    <lineage>
        <taxon>Eukaryota</taxon>
        <taxon>Metazoa</taxon>
        <taxon>Spiralia</taxon>
        <taxon>Lophotrochozoa</taxon>
        <taxon>Mollusca</taxon>
        <taxon>Gastropoda</taxon>
        <taxon>Heterobranchia</taxon>
        <taxon>Euthyneura</taxon>
        <taxon>Panpulmonata</taxon>
        <taxon>Sacoglossa</taxon>
        <taxon>Placobranchoidea</taxon>
        <taxon>Plakobranchidae</taxon>
        <taxon>Plakobranchus</taxon>
    </lineage>
</organism>
<name>A0AAV4DQE9_9GAST</name>
<protein>
    <submittedName>
        <fullName evidence="2">Uncharacterized protein</fullName>
    </submittedName>
</protein>
<feature type="compositionally biased region" description="Acidic residues" evidence="1">
    <location>
        <begin position="1"/>
        <end position="19"/>
    </location>
</feature>
<dbReference type="EMBL" id="BLXT01008183">
    <property type="protein sequence ID" value="GFO46375.1"/>
    <property type="molecule type" value="Genomic_DNA"/>
</dbReference>
<reference evidence="2 3" key="1">
    <citation type="journal article" date="2021" name="Elife">
        <title>Chloroplast acquisition without the gene transfer in kleptoplastic sea slugs, Plakobranchus ocellatus.</title>
        <authorList>
            <person name="Maeda T."/>
            <person name="Takahashi S."/>
            <person name="Yoshida T."/>
            <person name="Shimamura S."/>
            <person name="Takaki Y."/>
            <person name="Nagai Y."/>
            <person name="Toyoda A."/>
            <person name="Suzuki Y."/>
            <person name="Arimoto A."/>
            <person name="Ishii H."/>
            <person name="Satoh N."/>
            <person name="Nishiyama T."/>
            <person name="Hasebe M."/>
            <person name="Maruyama T."/>
            <person name="Minagawa J."/>
            <person name="Obokata J."/>
            <person name="Shigenobu S."/>
        </authorList>
    </citation>
    <scope>NUCLEOTIDE SEQUENCE [LARGE SCALE GENOMIC DNA]</scope>
</reference>
<evidence type="ECO:0000256" key="1">
    <source>
        <dbReference type="SAM" id="MobiDB-lite"/>
    </source>
</evidence>
<comment type="caution">
    <text evidence="2">The sequence shown here is derived from an EMBL/GenBank/DDBJ whole genome shotgun (WGS) entry which is preliminary data.</text>
</comment>